<evidence type="ECO:0000313" key="2">
    <source>
        <dbReference type="Proteomes" id="UP000594454"/>
    </source>
</evidence>
<keyword evidence="2" id="KW-1185">Reference proteome</keyword>
<sequence>MDSTRKLPLNIDTDTEDEEPILVANVHRTVKIGPNGTRMIEIVETNDRGKTRSVRRNLQIPAGKGRGISGAEQTALAEEQAYELFLQDRYNWSSSLGVEYKIRTWEHLIFSVHLTSTTD</sequence>
<evidence type="ECO:0000313" key="1">
    <source>
        <dbReference type="EMBL" id="CAD7082796.1"/>
    </source>
</evidence>
<dbReference type="AlphaFoldDB" id="A0A7R8UL08"/>
<protein>
    <submittedName>
        <fullName evidence="1">Uncharacterized protein</fullName>
    </submittedName>
</protein>
<dbReference type="InParanoid" id="A0A7R8UL08"/>
<accession>A0A7R8UL08</accession>
<proteinExistence type="predicted"/>
<name>A0A7R8UL08_HERIL</name>
<organism evidence="1 2">
    <name type="scientific">Hermetia illucens</name>
    <name type="common">Black soldier fly</name>
    <dbReference type="NCBI Taxonomy" id="343691"/>
    <lineage>
        <taxon>Eukaryota</taxon>
        <taxon>Metazoa</taxon>
        <taxon>Ecdysozoa</taxon>
        <taxon>Arthropoda</taxon>
        <taxon>Hexapoda</taxon>
        <taxon>Insecta</taxon>
        <taxon>Pterygota</taxon>
        <taxon>Neoptera</taxon>
        <taxon>Endopterygota</taxon>
        <taxon>Diptera</taxon>
        <taxon>Brachycera</taxon>
        <taxon>Stratiomyomorpha</taxon>
        <taxon>Stratiomyidae</taxon>
        <taxon>Hermetiinae</taxon>
        <taxon>Hermetia</taxon>
    </lineage>
</organism>
<gene>
    <name evidence="1" type="ORF">HERILL_LOCUS5803</name>
</gene>
<dbReference type="EMBL" id="LR899010">
    <property type="protein sequence ID" value="CAD7082796.1"/>
    <property type="molecule type" value="Genomic_DNA"/>
</dbReference>
<reference evidence="1 2" key="1">
    <citation type="submission" date="2020-11" db="EMBL/GenBank/DDBJ databases">
        <authorList>
            <person name="Wallbank WR R."/>
            <person name="Pardo Diaz C."/>
            <person name="Kozak K."/>
            <person name="Martin S."/>
            <person name="Jiggins C."/>
            <person name="Moest M."/>
            <person name="Warren A I."/>
            <person name="Generalovic N T."/>
            <person name="Byers J.R.P. K."/>
            <person name="Montejo-Kovacevich G."/>
            <person name="Yen C E."/>
        </authorList>
    </citation>
    <scope>NUCLEOTIDE SEQUENCE [LARGE SCALE GENOMIC DNA]</scope>
</reference>
<dbReference type="Proteomes" id="UP000594454">
    <property type="component" value="Chromosome 2"/>
</dbReference>